<dbReference type="InterPro" id="IPR022742">
    <property type="entry name" value="Hydrolase_4"/>
</dbReference>
<keyword evidence="1" id="KW-1133">Transmembrane helix</keyword>
<dbReference type="AlphaFoldDB" id="A0A0A2M8Y4"/>
<evidence type="ECO:0000259" key="2">
    <source>
        <dbReference type="Pfam" id="PF12146"/>
    </source>
</evidence>
<dbReference type="eggNOG" id="COG1073">
    <property type="taxonomic scope" value="Bacteria"/>
</dbReference>
<dbReference type="InterPro" id="IPR029058">
    <property type="entry name" value="AB_hydrolase_fold"/>
</dbReference>
<dbReference type="RefSeq" id="WP_020211745.1">
    <property type="nucleotide sequence ID" value="NZ_JRLX01000001.1"/>
</dbReference>
<organism evidence="3 4">
    <name type="scientific">Flavobacterium rivuli WB 3.3-2 = DSM 21788</name>
    <dbReference type="NCBI Taxonomy" id="1121895"/>
    <lineage>
        <taxon>Bacteria</taxon>
        <taxon>Pseudomonadati</taxon>
        <taxon>Bacteroidota</taxon>
        <taxon>Flavobacteriia</taxon>
        <taxon>Flavobacteriales</taxon>
        <taxon>Flavobacteriaceae</taxon>
        <taxon>Flavobacterium</taxon>
    </lineage>
</organism>
<dbReference type="Proteomes" id="UP000030152">
    <property type="component" value="Unassembled WGS sequence"/>
</dbReference>
<comment type="caution">
    <text evidence="3">The sequence shown here is derived from an EMBL/GenBank/DDBJ whole genome shotgun (WGS) entry which is preliminary data.</text>
</comment>
<evidence type="ECO:0000313" key="4">
    <source>
        <dbReference type="Proteomes" id="UP000030152"/>
    </source>
</evidence>
<dbReference type="SUPFAM" id="SSF53474">
    <property type="entry name" value="alpha/beta-Hydrolases"/>
    <property type="match status" value="1"/>
</dbReference>
<dbReference type="STRING" id="1121895.GCA_000378485_00620"/>
<feature type="transmembrane region" description="Helical" evidence="1">
    <location>
        <begin position="7"/>
        <end position="28"/>
    </location>
</feature>
<dbReference type="Gene3D" id="3.40.50.1820">
    <property type="entry name" value="alpha/beta hydrolase"/>
    <property type="match status" value="1"/>
</dbReference>
<feature type="domain" description="Serine aminopeptidase S33" evidence="2">
    <location>
        <begin position="94"/>
        <end position="205"/>
    </location>
</feature>
<gene>
    <name evidence="3" type="ORF">Q765_02080</name>
</gene>
<keyword evidence="1" id="KW-0812">Transmembrane</keyword>
<accession>A0A0A2M8Y4</accession>
<proteinExistence type="predicted"/>
<evidence type="ECO:0000313" key="3">
    <source>
        <dbReference type="EMBL" id="KGO88709.1"/>
    </source>
</evidence>
<keyword evidence="4" id="KW-1185">Reference proteome</keyword>
<protein>
    <recommendedName>
        <fullName evidence="2">Serine aminopeptidase S33 domain-containing protein</fullName>
    </recommendedName>
</protein>
<dbReference type="PANTHER" id="PTHR43358">
    <property type="entry name" value="ALPHA/BETA-HYDROLASE"/>
    <property type="match status" value="1"/>
</dbReference>
<dbReference type="PANTHER" id="PTHR43358:SF4">
    <property type="entry name" value="ALPHA_BETA HYDROLASE FOLD-1 DOMAIN-CONTAINING PROTEIN"/>
    <property type="match status" value="1"/>
</dbReference>
<sequence length="313" mass="35592">MKKIYKQLGYTLLFVFVVMNVITFFHAYKFTHFSDSGTPKIKPEQLTASQKAGILFFGVNNPKPVNTQFPTQKYTTLHLKSNVEIECWSIRVPNSKGTIIIFHGYAGEKSQMIDKSDEFVKMGYSTLLVDFMGSGGSEGNQTTIGYLEAEEVKTCFEYLTQQGEKNIYLFGTSMGAVAILKAIDDYNINPKAIILECPFGTMYKTVCARFNVMGVPTVPMAGMLMFWGGLQNGFWAFSHNPETYAKSVLCPTLLIYGEQDRRVSREEIDTIYKNLQGAKELKTYPLAGHENYLNKYREQWINNVRYFLANNNK</sequence>
<reference evidence="3 4" key="1">
    <citation type="submission" date="2013-09" db="EMBL/GenBank/DDBJ databases">
        <authorList>
            <person name="Zeng Z."/>
            <person name="Chen C."/>
        </authorList>
    </citation>
    <scope>NUCLEOTIDE SEQUENCE [LARGE SCALE GENOMIC DNA]</scope>
    <source>
        <strain evidence="3 4">WB 3.3-2</strain>
    </source>
</reference>
<dbReference type="Pfam" id="PF12146">
    <property type="entry name" value="Hydrolase_4"/>
    <property type="match status" value="1"/>
</dbReference>
<name>A0A0A2M8Y4_9FLAO</name>
<keyword evidence="1" id="KW-0472">Membrane</keyword>
<dbReference type="InterPro" id="IPR052920">
    <property type="entry name" value="DNA-binding_regulatory"/>
</dbReference>
<dbReference type="EMBL" id="JRLX01000001">
    <property type="protein sequence ID" value="KGO88709.1"/>
    <property type="molecule type" value="Genomic_DNA"/>
</dbReference>
<evidence type="ECO:0000256" key="1">
    <source>
        <dbReference type="SAM" id="Phobius"/>
    </source>
</evidence>